<keyword evidence="2" id="KW-1185">Reference proteome</keyword>
<dbReference type="EMBL" id="CABWLR010000001">
    <property type="protein sequence ID" value="VXA91956.1"/>
    <property type="molecule type" value="Genomic_DNA"/>
</dbReference>
<organism evidence="1 2">
    <name type="scientific">Maribacter litoralis</name>
    <dbReference type="NCBI Taxonomy" id="2059726"/>
    <lineage>
        <taxon>Bacteria</taxon>
        <taxon>Pseudomonadati</taxon>
        <taxon>Bacteroidota</taxon>
        <taxon>Flavobacteriia</taxon>
        <taxon>Flavobacteriales</taxon>
        <taxon>Flavobacteriaceae</taxon>
        <taxon>Maribacter</taxon>
    </lineage>
</organism>
<dbReference type="AlphaFoldDB" id="A0A653LJZ3"/>
<protein>
    <submittedName>
        <fullName evidence="1">Uncharacterized protein</fullName>
    </submittedName>
</protein>
<accession>A0A653LJZ3</accession>
<dbReference type="Proteomes" id="UP000430202">
    <property type="component" value="Unassembled WGS sequence"/>
</dbReference>
<proteinExistence type="predicted"/>
<sequence length="61" mass="7001">MKILRKTPVVNLLNHKENREIRVTKIETETDLVVTTLEVRIIGIRADLKNVLILIEASSFC</sequence>
<evidence type="ECO:0000313" key="1">
    <source>
        <dbReference type="EMBL" id="VXA91956.1"/>
    </source>
</evidence>
<name>A0A653LJZ3_9FLAO</name>
<reference evidence="1 2" key="1">
    <citation type="submission" date="2019-10" db="EMBL/GenBank/DDBJ databases">
        <authorList>
            <person name="Karimi E."/>
        </authorList>
    </citation>
    <scope>NUCLEOTIDE SEQUENCE [LARGE SCALE GENOMIC DNA]</scope>
    <source>
        <strain evidence="1">Maribacter sp. 151</strain>
    </source>
</reference>
<evidence type="ECO:0000313" key="2">
    <source>
        <dbReference type="Proteomes" id="UP000430202"/>
    </source>
</evidence>
<gene>
    <name evidence="1" type="ORF">MARI151_10025</name>
</gene>